<organism evidence="4">
    <name type="scientific">Streptomyces sp. R02</name>
    <dbReference type="NCBI Taxonomy" id="3238623"/>
    <lineage>
        <taxon>Bacteria</taxon>
        <taxon>Bacillati</taxon>
        <taxon>Actinomycetota</taxon>
        <taxon>Actinomycetes</taxon>
        <taxon>Kitasatosporales</taxon>
        <taxon>Streptomycetaceae</taxon>
        <taxon>Streptomyces</taxon>
    </lineage>
</organism>
<dbReference type="PANTHER" id="PTHR43695">
    <property type="entry name" value="PUTATIVE (AFU_ORTHOLOGUE AFUA_2G17250)-RELATED"/>
    <property type="match status" value="1"/>
</dbReference>
<dbReference type="Gene3D" id="3.40.50.1110">
    <property type="entry name" value="SGNH hydrolase"/>
    <property type="match status" value="1"/>
</dbReference>
<dbReference type="InterPro" id="IPR013830">
    <property type="entry name" value="SGNH_hydro"/>
</dbReference>
<evidence type="ECO:0000259" key="3">
    <source>
        <dbReference type="Pfam" id="PF13472"/>
    </source>
</evidence>
<dbReference type="Pfam" id="PF13472">
    <property type="entry name" value="Lipase_GDSL_2"/>
    <property type="match status" value="1"/>
</dbReference>
<dbReference type="InterPro" id="IPR036514">
    <property type="entry name" value="SGNH_hydro_sf"/>
</dbReference>
<evidence type="ECO:0000313" key="4">
    <source>
        <dbReference type="EMBL" id="XDP96799.1"/>
    </source>
</evidence>
<name>A0AB39LS70_9ACTN</name>
<gene>
    <name evidence="4" type="ORF">AB5J57_26220</name>
</gene>
<comment type="similarity">
    <text evidence="1">Belongs to the 'GDSL' lipolytic enzyme family.</text>
</comment>
<reference evidence="4" key="1">
    <citation type="submission" date="2024-07" db="EMBL/GenBank/DDBJ databases">
        <authorList>
            <person name="Yu S.T."/>
        </authorList>
    </citation>
    <scope>NUCLEOTIDE SEQUENCE</scope>
    <source>
        <strain evidence="4">R02</strain>
    </source>
</reference>
<dbReference type="RefSeq" id="WP_369159361.1">
    <property type="nucleotide sequence ID" value="NZ_CP163429.1"/>
</dbReference>
<dbReference type="SUPFAM" id="SSF52266">
    <property type="entry name" value="SGNH hydrolase"/>
    <property type="match status" value="1"/>
</dbReference>
<protein>
    <submittedName>
        <fullName evidence="4">GDSL-type esterase/lipase family protein</fullName>
    </submittedName>
</protein>
<evidence type="ECO:0000256" key="2">
    <source>
        <dbReference type="ARBA" id="ARBA00022801"/>
    </source>
</evidence>
<dbReference type="AlphaFoldDB" id="A0AB39LS70"/>
<keyword evidence="2" id="KW-0378">Hydrolase</keyword>
<dbReference type="GO" id="GO:0016787">
    <property type="term" value="F:hydrolase activity"/>
    <property type="evidence" value="ECO:0007669"/>
    <property type="project" value="UniProtKB-KW"/>
</dbReference>
<dbReference type="PANTHER" id="PTHR43695:SF1">
    <property type="entry name" value="RHAMNOGALACTURONAN ACETYLESTERASE"/>
    <property type="match status" value="1"/>
</dbReference>
<dbReference type="EMBL" id="CP163429">
    <property type="protein sequence ID" value="XDP96799.1"/>
    <property type="molecule type" value="Genomic_DNA"/>
</dbReference>
<evidence type="ECO:0000256" key="1">
    <source>
        <dbReference type="ARBA" id="ARBA00008668"/>
    </source>
</evidence>
<feature type="domain" description="SGNH hydrolase-type esterase" evidence="3">
    <location>
        <begin position="7"/>
        <end position="200"/>
    </location>
</feature>
<sequence>MNKFCIIGNSVATSRTPAEAPLAGWGQYLPDFLGDRYELKNYARDAMTARGYYTERFIKLLNMLEPGDVVAVDFGAVEQRINVPLRYHSPREFTEFLTAYVEAIRGEGAVPVLVTPTARCTFDVHGAVVDSHDGYPALVREVAAATGAPLVDLNHYTTRLLQELGPTRARGFYRWTDAGEHPNHPDGIVDSTHFNEAGAREVARIFASALHGQPGLPPGVVAPEAVQQQGVYPPVQLEFTVTNPESALYGDPVSGPPAVMSPAPSKTVSPLHKFSGEAPPGTSYLLFFEGDTYLGGTSVNQEGRWLWRRAVSWPGGEHFLRVVGITDSGVTAAAGVPFTVRDHVEPPVVLGPREGAWSGPRPRFSGTAGPDVSKVMVLEGGRLIGEAPVRDDGTWSVRHPHDWKPGRYEVEFVSVFSALHSRPARLTLRIHGLPDDNWIRTSVASRHSCGEKCEHLPFAGTW</sequence>
<accession>A0AB39LS70</accession>
<proteinExistence type="inferred from homology"/>
<dbReference type="InterPro" id="IPR037459">
    <property type="entry name" value="RhgT-like"/>
</dbReference>